<protein>
    <submittedName>
        <fullName evidence="3">Uncharacterized protein</fullName>
    </submittedName>
</protein>
<feature type="compositionally biased region" description="Polar residues" evidence="1">
    <location>
        <begin position="1"/>
        <end position="12"/>
    </location>
</feature>
<evidence type="ECO:0000256" key="1">
    <source>
        <dbReference type="SAM" id="MobiDB-lite"/>
    </source>
</evidence>
<feature type="region of interest" description="Disordered" evidence="1">
    <location>
        <begin position="1"/>
        <end position="35"/>
    </location>
</feature>
<reference evidence="3 4" key="1">
    <citation type="submission" date="2017-01" db="EMBL/GenBank/DDBJ databases">
        <title>Novel large sulfur bacteria in the metagenomes of groundwater-fed chemosynthetic microbial mats in the Lake Huron basin.</title>
        <authorList>
            <person name="Sharrar A.M."/>
            <person name="Flood B.E."/>
            <person name="Bailey J.V."/>
            <person name="Jones D.S."/>
            <person name="Biddanda B."/>
            <person name="Ruberg S.A."/>
            <person name="Marcus D.N."/>
            <person name="Dick G.J."/>
        </authorList>
    </citation>
    <scope>NUCLEOTIDE SEQUENCE [LARGE SCALE GENOMIC DNA]</scope>
    <source>
        <strain evidence="3">A8</strain>
    </source>
</reference>
<organism evidence="3 4">
    <name type="scientific">Thiothrix lacustris</name>
    <dbReference type="NCBI Taxonomy" id="525917"/>
    <lineage>
        <taxon>Bacteria</taxon>
        <taxon>Pseudomonadati</taxon>
        <taxon>Pseudomonadota</taxon>
        <taxon>Gammaproteobacteria</taxon>
        <taxon>Thiotrichales</taxon>
        <taxon>Thiotrichaceae</taxon>
        <taxon>Thiothrix</taxon>
    </lineage>
</organism>
<keyword evidence="2" id="KW-0812">Transmembrane</keyword>
<keyword evidence="2" id="KW-1133">Transmembrane helix</keyword>
<proteinExistence type="predicted"/>
<evidence type="ECO:0000313" key="3">
    <source>
        <dbReference type="EMBL" id="OQX08380.1"/>
    </source>
</evidence>
<gene>
    <name evidence="3" type="ORF">BWK73_25605</name>
</gene>
<feature type="transmembrane region" description="Helical" evidence="2">
    <location>
        <begin position="46"/>
        <end position="65"/>
    </location>
</feature>
<dbReference type="AlphaFoldDB" id="A0A1Y1QLM0"/>
<name>A0A1Y1QLM0_9GAMM</name>
<feature type="compositionally biased region" description="Basic residues" evidence="1">
    <location>
        <begin position="15"/>
        <end position="24"/>
    </location>
</feature>
<sequence length="72" mass="8209">MKRQAHPQQPVYQPTRRRVQRHAAAKPAMQPQQPLNNSDVTFAARLLKAIIVVCMGYAIIPLEWLHAIGRLL</sequence>
<dbReference type="EMBL" id="MTEJ01000176">
    <property type="protein sequence ID" value="OQX08380.1"/>
    <property type="molecule type" value="Genomic_DNA"/>
</dbReference>
<accession>A0A1Y1QLM0</accession>
<evidence type="ECO:0000256" key="2">
    <source>
        <dbReference type="SAM" id="Phobius"/>
    </source>
</evidence>
<dbReference type="Proteomes" id="UP000192491">
    <property type="component" value="Unassembled WGS sequence"/>
</dbReference>
<feature type="compositionally biased region" description="Low complexity" evidence="1">
    <location>
        <begin position="25"/>
        <end position="34"/>
    </location>
</feature>
<comment type="caution">
    <text evidence="3">The sequence shown here is derived from an EMBL/GenBank/DDBJ whole genome shotgun (WGS) entry which is preliminary data.</text>
</comment>
<evidence type="ECO:0000313" key="4">
    <source>
        <dbReference type="Proteomes" id="UP000192491"/>
    </source>
</evidence>
<keyword evidence="2" id="KW-0472">Membrane</keyword>